<dbReference type="Pfam" id="PF02464">
    <property type="entry name" value="CinA"/>
    <property type="match status" value="1"/>
</dbReference>
<dbReference type="AlphaFoldDB" id="A0A0D1XRF8"/>
<dbReference type="HOGENOM" id="CLU_030805_2_0_1"/>
<dbReference type="Proteomes" id="UP000054302">
    <property type="component" value="Unassembled WGS sequence"/>
</dbReference>
<dbReference type="InterPro" id="IPR008136">
    <property type="entry name" value="CinA_C"/>
</dbReference>
<evidence type="ECO:0000313" key="3">
    <source>
        <dbReference type="Proteomes" id="UP000054302"/>
    </source>
</evidence>
<dbReference type="VEuPathDB" id="FungiDB:PV10_05310"/>
<organism evidence="2 3">
    <name type="scientific">Exophiala mesophila</name>
    <name type="common">Black yeast-like fungus</name>
    <dbReference type="NCBI Taxonomy" id="212818"/>
    <lineage>
        <taxon>Eukaryota</taxon>
        <taxon>Fungi</taxon>
        <taxon>Dikarya</taxon>
        <taxon>Ascomycota</taxon>
        <taxon>Pezizomycotina</taxon>
        <taxon>Eurotiomycetes</taxon>
        <taxon>Chaetothyriomycetidae</taxon>
        <taxon>Chaetothyriales</taxon>
        <taxon>Herpotrichiellaceae</taxon>
        <taxon>Exophiala</taxon>
    </lineage>
</organism>
<sequence>MWWCRESREIPETLRLGLVITSHCVNCSQPAITPTSMIWRTTHQVHHTCNRITITRLSPHSPIRFSRPATISHIMSDFPPAELKAAAEQVAALLRERNETISVAETAAGGLISAALLSTPGASRVYKGGLTLYTLESRIAFAGWTQANVDKYDGPTPDLVAGLASHVRQTLHSTYAVGESGTAGPTASGKSRNRQPGYVAVAVVGDKGELSRDFDTGLGNDRQANMVAFAVGALKVVHEFITSGSADRGDKL</sequence>
<feature type="domain" description="CinA C-terminal" evidence="1">
    <location>
        <begin position="85"/>
        <end position="240"/>
    </location>
</feature>
<evidence type="ECO:0000313" key="2">
    <source>
        <dbReference type="EMBL" id="KIV90681.1"/>
    </source>
</evidence>
<dbReference type="EMBL" id="KN847523">
    <property type="protein sequence ID" value="KIV90681.1"/>
    <property type="molecule type" value="Genomic_DNA"/>
</dbReference>
<proteinExistence type="predicted"/>
<dbReference type="InterPro" id="IPR036653">
    <property type="entry name" value="CinA-like_C"/>
</dbReference>
<accession>A0A0D1XRF8</accession>
<dbReference type="OMA" id="NYMGPSE"/>
<dbReference type="RefSeq" id="XP_016222255.1">
    <property type="nucleotide sequence ID" value="XM_016369962.1"/>
</dbReference>
<evidence type="ECO:0000259" key="1">
    <source>
        <dbReference type="Pfam" id="PF02464"/>
    </source>
</evidence>
<gene>
    <name evidence="2" type="ORF">PV10_05310</name>
</gene>
<dbReference type="SUPFAM" id="SSF142433">
    <property type="entry name" value="CinA-like"/>
    <property type="match status" value="1"/>
</dbReference>
<protein>
    <recommendedName>
        <fullName evidence="1">CinA C-terminal domain-containing protein</fullName>
    </recommendedName>
</protein>
<dbReference type="OrthoDB" id="2350783at2759"/>
<dbReference type="STRING" id="212818.A0A0D1XRF8"/>
<keyword evidence="3" id="KW-1185">Reference proteome</keyword>
<name>A0A0D1XRF8_EXOME</name>
<dbReference type="Gene3D" id="3.90.950.20">
    <property type="entry name" value="CinA-like"/>
    <property type="match status" value="1"/>
</dbReference>
<reference evidence="2 3" key="1">
    <citation type="submission" date="2015-01" db="EMBL/GenBank/DDBJ databases">
        <title>The Genome Sequence of Exophiala mesophila CBS40295.</title>
        <authorList>
            <consortium name="The Broad Institute Genomics Platform"/>
            <person name="Cuomo C."/>
            <person name="de Hoog S."/>
            <person name="Gorbushina A."/>
            <person name="Stielow B."/>
            <person name="Teixiera M."/>
            <person name="Abouelleil A."/>
            <person name="Chapman S.B."/>
            <person name="Priest M."/>
            <person name="Young S.K."/>
            <person name="Wortman J."/>
            <person name="Nusbaum C."/>
            <person name="Birren B."/>
        </authorList>
    </citation>
    <scope>NUCLEOTIDE SEQUENCE [LARGE SCALE GENOMIC DNA]</scope>
    <source>
        <strain evidence="2 3">CBS 40295</strain>
    </source>
</reference>
<dbReference type="GeneID" id="27323155"/>